<comment type="caution">
    <text evidence="1">The sequence shown here is derived from an EMBL/GenBank/DDBJ whole genome shotgun (WGS) entry which is preliminary data.</text>
</comment>
<dbReference type="Proteomes" id="UP000789901">
    <property type="component" value="Unassembled WGS sequence"/>
</dbReference>
<organism evidence="1 2">
    <name type="scientific">Gigaspora margarita</name>
    <dbReference type="NCBI Taxonomy" id="4874"/>
    <lineage>
        <taxon>Eukaryota</taxon>
        <taxon>Fungi</taxon>
        <taxon>Fungi incertae sedis</taxon>
        <taxon>Mucoromycota</taxon>
        <taxon>Glomeromycotina</taxon>
        <taxon>Glomeromycetes</taxon>
        <taxon>Diversisporales</taxon>
        <taxon>Gigasporaceae</taxon>
        <taxon>Gigaspora</taxon>
    </lineage>
</organism>
<name>A0ABN7UBP9_GIGMA</name>
<sequence length="129" mass="14564">MSNENWENCFTDGLNTTRLLDVQFSSDPIYSSGPRATSFNISGDIGNQDALHGDVFFNYAAIIVDYKSDLKNSNPSYSFNVLPGQKQFFMEVDIPTHSSVLQKHVIIFNLVDLDENIGCVKFKRNNFTL</sequence>
<gene>
    <name evidence="1" type="ORF">GMARGA_LOCUS4621</name>
</gene>
<evidence type="ECO:0000313" key="2">
    <source>
        <dbReference type="Proteomes" id="UP000789901"/>
    </source>
</evidence>
<protein>
    <submittedName>
        <fullName evidence="1">2181_t:CDS:1</fullName>
    </submittedName>
</protein>
<evidence type="ECO:0000313" key="1">
    <source>
        <dbReference type="EMBL" id="CAG8552422.1"/>
    </source>
</evidence>
<dbReference type="EMBL" id="CAJVQB010001835">
    <property type="protein sequence ID" value="CAG8552422.1"/>
    <property type="molecule type" value="Genomic_DNA"/>
</dbReference>
<reference evidence="1 2" key="1">
    <citation type="submission" date="2021-06" db="EMBL/GenBank/DDBJ databases">
        <authorList>
            <person name="Kallberg Y."/>
            <person name="Tangrot J."/>
            <person name="Rosling A."/>
        </authorList>
    </citation>
    <scope>NUCLEOTIDE SEQUENCE [LARGE SCALE GENOMIC DNA]</scope>
    <source>
        <strain evidence="1 2">120-4 pot B 10/14</strain>
    </source>
</reference>
<accession>A0ABN7UBP9</accession>
<proteinExistence type="predicted"/>
<keyword evidence="2" id="KW-1185">Reference proteome</keyword>